<dbReference type="AlphaFoldDB" id="C6HVE6"/>
<dbReference type="GO" id="GO:0030091">
    <property type="term" value="P:protein repair"/>
    <property type="evidence" value="ECO:0007669"/>
    <property type="project" value="InterPro"/>
</dbReference>
<gene>
    <name evidence="6" type="primary">msrB</name>
    <name evidence="9" type="ORF">UBAL3_78920113</name>
</gene>
<organism evidence="9 10">
    <name type="scientific">Leptospirillum ferrodiazotrophum</name>
    <dbReference type="NCBI Taxonomy" id="412449"/>
    <lineage>
        <taxon>Bacteria</taxon>
        <taxon>Pseudomonadati</taxon>
        <taxon>Nitrospirota</taxon>
        <taxon>Nitrospiria</taxon>
        <taxon>Nitrospirales</taxon>
        <taxon>Nitrospiraceae</taxon>
        <taxon>Leptospirillum</taxon>
    </lineage>
</organism>
<feature type="active site" description="Nucleophile" evidence="6">
    <location>
        <position position="149"/>
    </location>
</feature>
<dbReference type="GO" id="GO:0006979">
    <property type="term" value="P:response to oxidative stress"/>
    <property type="evidence" value="ECO:0007669"/>
    <property type="project" value="InterPro"/>
</dbReference>
<dbReference type="InterPro" id="IPR011057">
    <property type="entry name" value="Mss4-like_sf"/>
</dbReference>
<comment type="cofactor">
    <cofactor evidence="6">
        <name>Zn(2+)</name>
        <dbReference type="ChEBI" id="CHEBI:29105"/>
    </cofactor>
    <text evidence="6">Binds 1 zinc ion per subunit. The zinc ion is important for the structural integrity of the protein.</text>
</comment>
<name>C6HVE6_9BACT</name>
<evidence type="ECO:0000313" key="10">
    <source>
        <dbReference type="Proteomes" id="UP000009374"/>
    </source>
</evidence>
<evidence type="ECO:0000313" key="9">
    <source>
        <dbReference type="EMBL" id="EES53520.1"/>
    </source>
</evidence>
<proteinExistence type="inferred from homology"/>
<dbReference type="NCBIfam" id="TIGR00357">
    <property type="entry name" value="peptide-methionine (R)-S-oxide reductase MsrB"/>
    <property type="match status" value="1"/>
</dbReference>
<protein>
    <recommendedName>
        <fullName evidence="6">Peptide methionine sulfoxide reductase MsrB</fullName>
        <ecNumber evidence="6">1.8.4.12</ecNumber>
    </recommendedName>
    <alternativeName>
        <fullName evidence="6">Peptide-methionine (R)-S-oxide reductase</fullName>
    </alternativeName>
</protein>
<dbReference type="PANTHER" id="PTHR10173">
    <property type="entry name" value="METHIONINE SULFOXIDE REDUCTASE"/>
    <property type="match status" value="1"/>
</dbReference>
<comment type="catalytic activity">
    <reaction evidence="5 6">
        <text>L-methionyl-[protein] + [thioredoxin]-disulfide + H2O = L-methionyl-(R)-S-oxide-[protein] + [thioredoxin]-dithiol</text>
        <dbReference type="Rhea" id="RHEA:24164"/>
        <dbReference type="Rhea" id="RHEA-COMP:10698"/>
        <dbReference type="Rhea" id="RHEA-COMP:10700"/>
        <dbReference type="Rhea" id="RHEA-COMP:12313"/>
        <dbReference type="Rhea" id="RHEA-COMP:12314"/>
        <dbReference type="ChEBI" id="CHEBI:15377"/>
        <dbReference type="ChEBI" id="CHEBI:16044"/>
        <dbReference type="ChEBI" id="CHEBI:29950"/>
        <dbReference type="ChEBI" id="CHEBI:45764"/>
        <dbReference type="ChEBI" id="CHEBI:50058"/>
        <dbReference type="EC" id="1.8.4.12"/>
    </reaction>
</comment>
<feature type="binding site" evidence="6">
    <location>
        <position position="126"/>
    </location>
    <ligand>
        <name>Zn(2+)</name>
        <dbReference type="ChEBI" id="CHEBI:29105"/>
    </ligand>
</feature>
<evidence type="ECO:0000259" key="8">
    <source>
        <dbReference type="PROSITE" id="PS51790"/>
    </source>
</evidence>
<dbReference type="HAMAP" id="MF_01400">
    <property type="entry name" value="MsrB"/>
    <property type="match status" value="1"/>
</dbReference>
<feature type="compositionally biased region" description="Basic and acidic residues" evidence="7">
    <location>
        <begin position="31"/>
        <end position="41"/>
    </location>
</feature>
<dbReference type="GO" id="GO:0008270">
    <property type="term" value="F:zinc ion binding"/>
    <property type="evidence" value="ECO:0007669"/>
    <property type="project" value="UniProtKB-UniRule"/>
</dbReference>
<evidence type="ECO:0000256" key="6">
    <source>
        <dbReference type="HAMAP-Rule" id="MF_01400"/>
    </source>
</evidence>
<keyword evidence="10" id="KW-1185">Reference proteome</keyword>
<dbReference type="PROSITE" id="PS51790">
    <property type="entry name" value="MSRB"/>
    <property type="match status" value="1"/>
</dbReference>
<sequence>MDSSSAKTSSPEALVTIMEFSPTGEPTGLRSVDRLSDDPSWKSRLSPQSYSVTRRHATDPPFSVAGYDSKEPGLYRCICCGTALFSSEAKFDSGTGWPSFTSPLAKENIATREDLSYGMRRVEVLCARCDAHMGHLFPDGPPPTGLRYCINMSALDFVPFPHKNSTPKDPQ</sequence>
<evidence type="ECO:0000256" key="4">
    <source>
        <dbReference type="ARBA" id="ARBA00023002"/>
    </source>
</evidence>
<dbReference type="PANTHER" id="PTHR10173:SF52">
    <property type="entry name" value="METHIONINE-R-SULFOXIDE REDUCTASE B1"/>
    <property type="match status" value="1"/>
</dbReference>
<evidence type="ECO:0000256" key="5">
    <source>
        <dbReference type="ARBA" id="ARBA00048488"/>
    </source>
</evidence>
<dbReference type="FunFam" id="2.170.150.20:FF:000001">
    <property type="entry name" value="Peptide methionine sulfoxide reductase MsrB"/>
    <property type="match status" value="1"/>
</dbReference>
<comment type="similarity">
    <text evidence="1 6">Belongs to the MsrB Met sulfoxide reductase family.</text>
</comment>
<accession>C6HVE6</accession>
<dbReference type="GO" id="GO:0033743">
    <property type="term" value="F:peptide-methionine (R)-S-oxide reductase activity"/>
    <property type="evidence" value="ECO:0007669"/>
    <property type="project" value="UniProtKB-UniRule"/>
</dbReference>
<dbReference type="InterPro" id="IPR028427">
    <property type="entry name" value="Met_Sox_Rdtase_MsrB"/>
</dbReference>
<dbReference type="GO" id="GO:0005737">
    <property type="term" value="C:cytoplasm"/>
    <property type="evidence" value="ECO:0007669"/>
    <property type="project" value="TreeGrafter"/>
</dbReference>
<dbReference type="InterPro" id="IPR002579">
    <property type="entry name" value="Met_Sox_Rdtase_MsrB_dom"/>
</dbReference>
<evidence type="ECO:0000256" key="2">
    <source>
        <dbReference type="ARBA" id="ARBA00022723"/>
    </source>
</evidence>
<feature type="binding site" evidence="6">
    <location>
        <position position="129"/>
    </location>
    <ligand>
        <name>Zn(2+)</name>
        <dbReference type="ChEBI" id="CHEBI:29105"/>
    </ligand>
</feature>
<dbReference type="Gene3D" id="2.170.150.20">
    <property type="entry name" value="Peptide methionine sulfoxide reductase"/>
    <property type="match status" value="1"/>
</dbReference>
<evidence type="ECO:0000256" key="3">
    <source>
        <dbReference type="ARBA" id="ARBA00022833"/>
    </source>
</evidence>
<dbReference type="EMBL" id="GG693862">
    <property type="protein sequence ID" value="EES53520.1"/>
    <property type="molecule type" value="Genomic_DNA"/>
</dbReference>
<dbReference type="Proteomes" id="UP000009374">
    <property type="component" value="Unassembled WGS sequence"/>
</dbReference>
<feature type="binding site" evidence="6">
    <location>
        <position position="77"/>
    </location>
    <ligand>
        <name>Zn(2+)</name>
        <dbReference type="ChEBI" id="CHEBI:29105"/>
    </ligand>
</feature>
<evidence type="ECO:0000256" key="7">
    <source>
        <dbReference type="SAM" id="MobiDB-lite"/>
    </source>
</evidence>
<dbReference type="EC" id="1.8.4.12" evidence="6"/>
<keyword evidence="2 6" id="KW-0479">Metal-binding</keyword>
<evidence type="ECO:0000256" key="1">
    <source>
        <dbReference type="ARBA" id="ARBA00007174"/>
    </source>
</evidence>
<dbReference type="Pfam" id="PF01641">
    <property type="entry name" value="SelR"/>
    <property type="match status" value="1"/>
</dbReference>
<feature type="binding site" evidence="6">
    <location>
        <position position="80"/>
    </location>
    <ligand>
        <name>Zn(2+)</name>
        <dbReference type="ChEBI" id="CHEBI:29105"/>
    </ligand>
</feature>
<keyword evidence="3 6" id="KW-0862">Zinc</keyword>
<dbReference type="SUPFAM" id="SSF51316">
    <property type="entry name" value="Mss4-like"/>
    <property type="match status" value="1"/>
</dbReference>
<feature type="region of interest" description="Disordered" evidence="7">
    <location>
        <begin position="19"/>
        <end position="47"/>
    </location>
</feature>
<keyword evidence="4 6" id="KW-0560">Oxidoreductase</keyword>
<feature type="domain" description="MsrB" evidence="8">
    <location>
        <begin position="38"/>
        <end position="160"/>
    </location>
</feature>
<reference evidence="9 10" key="1">
    <citation type="journal article" date="2009" name="Appl. Environ. Microbiol.">
        <title>Community genomic and proteomic analyses of chemoautotrophic iron-oxidizing "Leptospirillum rubarum" (Group II) and "Leptospirillum ferrodiazotrophum" (Group III) bacteria in acid mine drainage biofilms.</title>
        <authorList>
            <person name="Goltsman D.S."/>
            <person name="Denef V.J."/>
            <person name="Singer S.W."/>
            <person name="VerBerkmoes N.C."/>
            <person name="Lefsrud M."/>
            <person name="Mueller R.S."/>
            <person name="Dick G.J."/>
            <person name="Sun C.L."/>
            <person name="Wheeler K.E."/>
            <person name="Zemla A."/>
            <person name="Baker B.J."/>
            <person name="Hauser L."/>
            <person name="Land M."/>
            <person name="Shah M.B."/>
            <person name="Thelen M.P."/>
            <person name="Hettich R.L."/>
            <person name="Banfield J.F."/>
        </authorList>
    </citation>
    <scope>NUCLEOTIDE SEQUENCE [LARGE SCALE GENOMIC DNA]</scope>
</reference>